<feature type="region of interest" description="Disordered" evidence="15">
    <location>
        <begin position="992"/>
        <end position="1015"/>
    </location>
</feature>
<evidence type="ECO:0000256" key="12">
    <source>
        <dbReference type="ARBA" id="ARBA00023242"/>
    </source>
</evidence>
<dbReference type="Pfam" id="PF12922">
    <property type="entry name" value="Cnd1_N"/>
    <property type="match status" value="1"/>
</dbReference>
<evidence type="ECO:0000256" key="10">
    <source>
        <dbReference type="ARBA" id="ARBA00022776"/>
    </source>
</evidence>
<keyword evidence="11 14" id="KW-0226">DNA condensation</keyword>
<dbReference type="InterPro" id="IPR016024">
    <property type="entry name" value="ARM-type_fold"/>
</dbReference>
<dbReference type="KEGG" id="cvn:111127729"/>
<feature type="region of interest" description="Disordered" evidence="15">
    <location>
        <begin position="898"/>
        <end position="953"/>
    </location>
</feature>
<feature type="domain" description="Condensin complex subunit 1 C-terminal" evidence="16">
    <location>
        <begin position="1111"/>
        <end position="1272"/>
    </location>
</feature>
<dbReference type="RefSeq" id="XP_022328669.1">
    <property type="nucleotide sequence ID" value="XM_022472961.1"/>
</dbReference>
<dbReference type="GO" id="GO:0000779">
    <property type="term" value="C:condensed chromosome, centromeric region"/>
    <property type="evidence" value="ECO:0007669"/>
    <property type="project" value="TreeGrafter"/>
</dbReference>
<evidence type="ECO:0000256" key="5">
    <source>
        <dbReference type="ARBA" id="ARBA00016064"/>
    </source>
</evidence>
<feature type="compositionally biased region" description="Acidic residues" evidence="15">
    <location>
        <begin position="1425"/>
        <end position="1434"/>
    </location>
</feature>
<feature type="compositionally biased region" description="Basic and acidic residues" evidence="15">
    <location>
        <begin position="919"/>
        <end position="932"/>
    </location>
</feature>
<evidence type="ECO:0000256" key="1">
    <source>
        <dbReference type="ARBA" id="ARBA00004123"/>
    </source>
</evidence>
<dbReference type="RefSeq" id="XP_022328670.1">
    <property type="nucleotide sequence ID" value="XM_022472962.1"/>
</dbReference>
<keyword evidence="12" id="KW-0539">Nucleus</keyword>
<comment type="subcellular location">
    <subcellularLocation>
        <location evidence="2">Chromosome</location>
    </subcellularLocation>
    <subcellularLocation>
        <location evidence="3">Cytoplasm</location>
    </subcellularLocation>
    <subcellularLocation>
        <location evidence="1">Nucleus</location>
    </subcellularLocation>
</comment>
<reference evidence="19 20" key="1">
    <citation type="submission" date="2025-04" db="UniProtKB">
        <authorList>
            <consortium name="RefSeq"/>
        </authorList>
    </citation>
    <scope>IDENTIFICATION</scope>
    <source>
        <tissue evidence="19 20">Whole sample</tissue>
    </source>
</reference>
<feature type="domain" description="Condensin complex subunit 1 N-terminal" evidence="17">
    <location>
        <begin position="74"/>
        <end position="238"/>
    </location>
</feature>
<organism evidence="18 20">
    <name type="scientific">Crassostrea virginica</name>
    <name type="common">Eastern oyster</name>
    <dbReference type="NCBI Taxonomy" id="6565"/>
    <lineage>
        <taxon>Eukaryota</taxon>
        <taxon>Metazoa</taxon>
        <taxon>Spiralia</taxon>
        <taxon>Lophotrochozoa</taxon>
        <taxon>Mollusca</taxon>
        <taxon>Bivalvia</taxon>
        <taxon>Autobranchia</taxon>
        <taxon>Pteriomorphia</taxon>
        <taxon>Ostreida</taxon>
        <taxon>Ostreoidea</taxon>
        <taxon>Ostreidae</taxon>
        <taxon>Crassostrea</taxon>
    </lineage>
</organism>
<evidence type="ECO:0000313" key="20">
    <source>
        <dbReference type="RefSeq" id="XP_022328670.1"/>
    </source>
</evidence>
<dbReference type="InterPro" id="IPR032682">
    <property type="entry name" value="Cnd1_C"/>
</dbReference>
<dbReference type="GO" id="GO:0007076">
    <property type="term" value="P:mitotic chromosome condensation"/>
    <property type="evidence" value="ECO:0007669"/>
    <property type="project" value="InterPro"/>
</dbReference>
<evidence type="ECO:0000256" key="15">
    <source>
        <dbReference type="SAM" id="MobiDB-lite"/>
    </source>
</evidence>
<feature type="compositionally biased region" description="Low complexity" evidence="15">
    <location>
        <begin position="936"/>
        <end position="953"/>
    </location>
</feature>
<evidence type="ECO:0000256" key="7">
    <source>
        <dbReference type="ARBA" id="ARBA00022490"/>
    </source>
</evidence>
<name>A0A8B8DLN8_CRAVI</name>
<dbReference type="PANTHER" id="PTHR14222:SF2">
    <property type="entry name" value="CONDENSIN COMPLEX SUBUNIT 1"/>
    <property type="match status" value="1"/>
</dbReference>
<keyword evidence="10 14" id="KW-0498">Mitosis</keyword>
<evidence type="ECO:0000256" key="13">
    <source>
        <dbReference type="ARBA" id="ARBA00023306"/>
    </source>
</evidence>
<dbReference type="OrthoDB" id="436262at2759"/>
<dbReference type="PIRSF" id="PIRSF017127">
    <property type="entry name" value="Condensin_D2"/>
    <property type="match status" value="1"/>
</dbReference>
<evidence type="ECO:0000256" key="3">
    <source>
        <dbReference type="ARBA" id="ARBA00004496"/>
    </source>
</evidence>
<sequence length="1486" mass="167444">MMTFDFIIPSQKDDLLNKTEINQYVVDEILSLREIPSALQAVKSSFRGNGAKCLLEKFDVLFSVLCLKKDIQPDLKEDAWQLILKVGKSLATETAGVLEETSLEPGSRLSYLNQVKMLCYLLCQFMDMFEDDVKEKCDVITTGKGRGKSTKKSTDIAIDWEVERENGVKTLLHLVSLNILRLWDPPIAEVEFVNMITNLVYKLLENPSIVYVKAKETRTAIFNIVGVMVKRYNHALSASLKILQLLQHFEHLVSPLAEMTSIITTDYGNKSVVSEIMREIGRKDPKDLVRDNTGTKSFATFLVELSERVSGVMMSNISVILCHLEGESYTMRNGVLGVMGEILFKVLSKDNLEDKLKDTRDQFLEKLEEHIHDVNAFVRSRVLQIWLNLVNEKCLPLQRHEHLLGLSIGRLQDKSSQVRKQAIQLVTAFIKSNPFAAKLSLEDLKANYEKEKEKLENMAPEEHSVFDDSALTKIEEEWKPLEKKLMKALKKSDEEESMEEDNNEELIQDEETSNSVMDRIYNLLTEEKFSEAILLLSAFKEAYPDNCFLQELTKESQSEADMEDSQRSTDVKTDLGYFRMMFYGHKKQSLVISSGLEEEKEKDPIVNVISKQQVLVQYLKDCFAFATQIQAAVPVICQLLGSKTNTDILEAIDFFVTGFEFGVTLTMIGIRRMLHLIWSRESSVKEAVVSAYKRLYLNPQGGNQRSKAFSIVKNLSALLSGANLGDLTSLEGLVVELMKSGEIDQSVIQMLWERFAMKVPNTSMEESRAAITLIYMIAGADMGVVKSNIDVLVKEGLGERAESDFILARDTCLALLKLGPPKRVQGQLQAEPLRFPQNYQMFERLQTLLIDGVQQLDNPHWIPFGEQAINVIYKLAEHPDIICGDVIKALAKEVTKAEQENRDLSQGNQMEEDKQEGEEERHEGEEAIKADDIQDGGPRSSQPGSQPSSQPSSSATVILTRLIALAGQVAFRQMVHLDTYVFGELKRRRAIQEQKKDMKTPRADKRGSKVDKTTSEAIEDELGLAGAAEEDADAEFIRKVCDVEIVTGDSLLGSIGPLLVTVCTNQSRYSDPNLRTAATLALAKFMLVSADFCESNLQLLFTILEKSPFPTIRANTIIALGDLTVRFPNLIEPWTQHMYARLRDESQTVRKNTLQVLTHLILNDMVKVKGQISEVATCVVDHDERISSLAKLFFNELSHKGNAIYNIMPDVISRLSDPDIGVDEEHFRIIMKYLFSFIQKDRQCESLVEKLCHRFRGTKTDRQWRDLSFCLSMMSYSEKSIRKLQENFACFGDKLADDEVYNCFCTIISKSRSFAKPTAKTLIDELEQRVQQCHTKGLEEGEITTKASQASQAAGQVKPKSRAKSSKTPAKGKTPARGKRGCRQQLDSSADEDYVDGNENTTPQRGKRQTKGRQTRQKPKVSFDSDSDSEIELFDLDKSSQGTLGTSAADSDQSDDSDLIPTKRTGRRVLNAPRRTLPLHDLNGDV</sequence>
<feature type="region of interest" description="Disordered" evidence="15">
    <location>
        <begin position="1340"/>
        <end position="1486"/>
    </location>
</feature>
<keyword evidence="6" id="KW-0158">Chromosome</keyword>
<keyword evidence="8" id="KW-0597">Phosphoprotein</keyword>
<evidence type="ECO:0000256" key="11">
    <source>
        <dbReference type="ARBA" id="ARBA00023067"/>
    </source>
</evidence>
<feature type="compositionally biased region" description="Basic residues" evidence="15">
    <location>
        <begin position="1405"/>
        <end position="1419"/>
    </location>
</feature>
<keyword evidence="7" id="KW-0963">Cytoplasm</keyword>
<dbReference type="GO" id="GO:0005634">
    <property type="term" value="C:nucleus"/>
    <property type="evidence" value="ECO:0007669"/>
    <property type="project" value="UniProtKB-SubCell"/>
</dbReference>
<dbReference type="GeneID" id="111127729"/>
<dbReference type="SUPFAM" id="SSF48371">
    <property type="entry name" value="ARM repeat"/>
    <property type="match status" value="1"/>
</dbReference>
<feature type="compositionally biased region" description="Polar residues" evidence="15">
    <location>
        <begin position="1345"/>
        <end position="1354"/>
    </location>
</feature>
<comment type="function">
    <text evidence="14">Regulatory subunit of the condensin complex, a complex required for conversion of interphase chromatin into mitotic-like condense chromosomes. The condensin complex probably introduces positive supercoils into relaxed DNA in the presence of type I topoisomerases and converts nicked DNA into positive knotted forms in the presence of type II topoisomerases.</text>
</comment>
<comment type="similarity">
    <text evidence="4 14">Belongs to the CND1 (condensin subunit 1) family.</text>
</comment>
<protein>
    <recommendedName>
        <fullName evidence="5 14">Condensin complex subunit 1</fullName>
    </recommendedName>
</protein>
<gene>
    <name evidence="19 20" type="primary">LOC111127729</name>
</gene>
<dbReference type="PANTHER" id="PTHR14222">
    <property type="entry name" value="CONDENSIN"/>
    <property type="match status" value="1"/>
</dbReference>
<evidence type="ECO:0000259" key="17">
    <source>
        <dbReference type="Pfam" id="PF12922"/>
    </source>
</evidence>
<dbReference type="GO" id="GO:0051301">
    <property type="term" value="P:cell division"/>
    <property type="evidence" value="ECO:0007669"/>
    <property type="project" value="UniProtKB-KW"/>
</dbReference>
<dbReference type="InterPro" id="IPR007673">
    <property type="entry name" value="Condensin_cplx_su1"/>
</dbReference>
<feature type="compositionally biased region" description="Basic and acidic residues" evidence="15">
    <location>
        <begin position="992"/>
        <end position="1014"/>
    </location>
</feature>
<keyword evidence="13 14" id="KW-0131">Cell cycle</keyword>
<dbReference type="GO" id="GO:0005737">
    <property type="term" value="C:cytoplasm"/>
    <property type="evidence" value="ECO:0007669"/>
    <property type="project" value="UniProtKB-SubCell"/>
</dbReference>
<keyword evidence="9 14" id="KW-0132">Cell division</keyword>
<dbReference type="Gene3D" id="1.25.10.10">
    <property type="entry name" value="Leucine-rich Repeat Variant"/>
    <property type="match status" value="2"/>
</dbReference>
<proteinExistence type="inferred from homology"/>
<dbReference type="GO" id="GO:0010032">
    <property type="term" value="P:meiotic chromosome condensation"/>
    <property type="evidence" value="ECO:0007669"/>
    <property type="project" value="TreeGrafter"/>
</dbReference>
<evidence type="ECO:0000256" key="8">
    <source>
        <dbReference type="ARBA" id="ARBA00022553"/>
    </source>
</evidence>
<evidence type="ECO:0000256" key="9">
    <source>
        <dbReference type="ARBA" id="ARBA00022618"/>
    </source>
</evidence>
<dbReference type="InterPro" id="IPR024324">
    <property type="entry name" value="Condensin_cplx_su1_N"/>
</dbReference>
<dbReference type="InterPro" id="IPR026971">
    <property type="entry name" value="CND1/NCAPD3"/>
</dbReference>
<accession>A0A8B8DLN8</accession>
<evidence type="ECO:0000259" key="16">
    <source>
        <dbReference type="Pfam" id="PF12717"/>
    </source>
</evidence>
<evidence type="ECO:0000256" key="4">
    <source>
        <dbReference type="ARBA" id="ARBA00009606"/>
    </source>
</evidence>
<keyword evidence="18" id="KW-1185">Reference proteome</keyword>
<dbReference type="InterPro" id="IPR011989">
    <property type="entry name" value="ARM-like"/>
</dbReference>
<dbReference type="GO" id="GO:0000796">
    <property type="term" value="C:condensin complex"/>
    <property type="evidence" value="ECO:0007669"/>
    <property type="project" value="TreeGrafter"/>
</dbReference>
<dbReference type="Pfam" id="PF12717">
    <property type="entry name" value="Cnd1"/>
    <property type="match status" value="1"/>
</dbReference>
<evidence type="ECO:0000256" key="6">
    <source>
        <dbReference type="ARBA" id="ARBA00022454"/>
    </source>
</evidence>
<dbReference type="FunFam" id="1.25.10.10:FF:000695">
    <property type="entry name" value="Condensin complex subunit 1"/>
    <property type="match status" value="1"/>
</dbReference>
<dbReference type="GO" id="GO:0042393">
    <property type="term" value="F:histone binding"/>
    <property type="evidence" value="ECO:0007669"/>
    <property type="project" value="TreeGrafter"/>
</dbReference>
<evidence type="ECO:0000313" key="18">
    <source>
        <dbReference type="Proteomes" id="UP000694844"/>
    </source>
</evidence>
<evidence type="ECO:0000256" key="2">
    <source>
        <dbReference type="ARBA" id="ARBA00004286"/>
    </source>
</evidence>
<dbReference type="Proteomes" id="UP000694844">
    <property type="component" value="Chromosome 4"/>
</dbReference>
<evidence type="ECO:0000313" key="19">
    <source>
        <dbReference type="RefSeq" id="XP_022328669.1"/>
    </source>
</evidence>
<evidence type="ECO:0000256" key="14">
    <source>
        <dbReference type="PIRNR" id="PIRNR017127"/>
    </source>
</evidence>